<dbReference type="EMBL" id="BTRK01000006">
    <property type="protein sequence ID" value="GMR57897.1"/>
    <property type="molecule type" value="Genomic_DNA"/>
</dbReference>
<feature type="signal peptide" evidence="1">
    <location>
        <begin position="1"/>
        <end position="15"/>
    </location>
</feature>
<dbReference type="Proteomes" id="UP001328107">
    <property type="component" value="Unassembled WGS sequence"/>
</dbReference>
<feature type="non-terminal residue" evidence="2">
    <location>
        <position position="1"/>
    </location>
</feature>
<dbReference type="AlphaFoldDB" id="A0AAN5I9P1"/>
<proteinExistence type="predicted"/>
<evidence type="ECO:0000313" key="3">
    <source>
        <dbReference type="Proteomes" id="UP001328107"/>
    </source>
</evidence>
<evidence type="ECO:0000313" key="2">
    <source>
        <dbReference type="EMBL" id="GMR57897.1"/>
    </source>
</evidence>
<organism evidence="2 3">
    <name type="scientific">Pristionchus mayeri</name>
    <dbReference type="NCBI Taxonomy" id="1317129"/>
    <lineage>
        <taxon>Eukaryota</taxon>
        <taxon>Metazoa</taxon>
        <taxon>Ecdysozoa</taxon>
        <taxon>Nematoda</taxon>
        <taxon>Chromadorea</taxon>
        <taxon>Rhabditida</taxon>
        <taxon>Rhabditina</taxon>
        <taxon>Diplogasteromorpha</taxon>
        <taxon>Diplogasteroidea</taxon>
        <taxon>Neodiplogasteridae</taxon>
        <taxon>Pristionchus</taxon>
    </lineage>
</organism>
<feature type="non-terminal residue" evidence="2">
    <location>
        <position position="118"/>
    </location>
</feature>
<protein>
    <submittedName>
        <fullName evidence="2">Uncharacterized protein</fullName>
    </submittedName>
</protein>
<gene>
    <name evidence="2" type="ORF">PMAYCL1PPCAC_28092</name>
</gene>
<comment type="caution">
    <text evidence="2">The sequence shown here is derived from an EMBL/GenBank/DDBJ whole genome shotgun (WGS) entry which is preliminary data.</text>
</comment>
<accession>A0AAN5I9P1</accession>
<keyword evidence="3" id="KW-1185">Reference proteome</keyword>
<feature type="chain" id="PRO_5042950639" evidence="1">
    <location>
        <begin position="16"/>
        <end position="118"/>
    </location>
</feature>
<reference evidence="3" key="1">
    <citation type="submission" date="2022-10" db="EMBL/GenBank/DDBJ databases">
        <title>Genome assembly of Pristionchus species.</title>
        <authorList>
            <person name="Yoshida K."/>
            <person name="Sommer R.J."/>
        </authorList>
    </citation>
    <scope>NUCLEOTIDE SEQUENCE [LARGE SCALE GENOMIC DNA]</scope>
    <source>
        <strain evidence="3">RS5460</strain>
    </source>
</reference>
<evidence type="ECO:0000256" key="1">
    <source>
        <dbReference type="SAM" id="SignalP"/>
    </source>
</evidence>
<sequence>YVLFLLLALVTLSLSSPVDPEMNAKRFYGQLFEKYFAEAYDELFEILNNKWQYFFSGLFKDEDIAMYKQDFIAFFQKDGGVAVHFNARYDPIHKRVEQEVQKRFASMTPEAQLAAIAV</sequence>
<name>A0AAN5I9P1_9BILA</name>
<keyword evidence="1" id="KW-0732">Signal</keyword>